<accession>A0ABU2H820</accession>
<reference evidence="2" key="1">
    <citation type="submission" date="2023-07" db="EMBL/GenBank/DDBJ databases">
        <title>Novel species in the genus Lipingzhangella isolated from Sambhar Salt Lake.</title>
        <authorList>
            <person name="Jiya N."/>
            <person name="Kajale S."/>
            <person name="Sharma A."/>
        </authorList>
    </citation>
    <scope>NUCLEOTIDE SEQUENCE [LARGE SCALE GENOMIC DNA]</scope>
    <source>
        <strain evidence="2">LS1_29</strain>
    </source>
</reference>
<dbReference type="Proteomes" id="UP001250214">
    <property type="component" value="Unassembled WGS sequence"/>
</dbReference>
<name>A0ABU2H820_9ACTN</name>
<evidence type="ECO:0000313" key="2">
    <source>
        <dbReference type="Proteomes" id="UP001250214"/>
    </source>
</evidence>
<evidence type="ECO:0000313" key="1">
    <source>
        <dbReference type="EMBL" id="MDS1270739.1"/>
    </source>
</evidence>
<keyword evidence="2" id="KW-1185">Reference proteome</keyword>
<sequence length="155" mass="16431">MTVSPQPSETDRTIDAVARRVVHRHAPAELPHYEHIRDDFHARGGVPPPVGENPLGFGSVAVGLVSGVVLAVLTDLAAGTLADVVRPWWQRAGRWLLRRVGLARPVTPPPQAPAPTVPPERVAAVTRAITAYAVQSGIPAEQAGELAEAVVSELM</sequence>
<gene>
    <name evidence="1" type="ORF">RIF23_10550</name>
</gene>
<proteinExistence type="predicted"/>
<protein>
    <submittedName>
        <fullName evidence="1">Uncharacterized protein</fullName>
    </submittedName>
</protein>
<comment type="caution">
    <text evidence="1">The sequence shown here is derived from an EMBL/GenBank/DDBJ whole genome shotgun (WGS) entry which is preliminary data.</text>
</comment>
<dbReference type="RefSeq" id="WP_310912287.1">
    <property type="nucleotide sequence ID" value="NZ_JAVLVT010000004.1"/>
</dbReference>
<dbReference type="EMBL" id="JAVLVT010000004">
    <property type="protein sequence ID" value="MDS1270739.1"/>
    <property type="molecule type" value="Genomic_DNA"/>
</dbReference>
<organism evidence="1 2">
    <name type="scientific">Lipingzhangella rawalii</name>
    <dbReference type="NCBI Taxonomy" id="2055835"/>
    <lineage>
        <taxon>Bacteria</taxon>
        <taxon>Bacillati</taxon>
        <taxon>Actinomycetota</taxon>
        <taxon>Actinomycetes</taxon>
        <taxon>Streptosporangiales</taxon>
        <taxon>Nocardiopsidaceae</taxon>
        <taxon>Lipingzhangella</taxon>
    </lineage>
</organism>